<dbReference type="EMBL" id="KV899395">
    <property type="protein sequence ID" value="OON15996.1"/>
    <property type="molecule type" value="Genomic_DNA"/>
</dbReference>
<feature type="domain" description="J" evidence="2">
    <location>
        <begin position="1"/>
        <end position="70"/>
    </location>
</feature>
<dbReference type="SMART" id="SM00271">
    <property type="entry name" value="DnaJ"/>
    <property type="match status" value="1"/>
</dbReference>
<evidence type="ECO:0000313" key="3">
    <source>
        <dbReference type="EMBL" id="OON15996.1"/>
    </source>
</evidence>
<dbReference type="InterPro" id="IPR044978">
    <property type="entry name" value="GRV2/DNAJC13"/>
</dbReference>
<dbReference type="GO" id="GO:2000641">
    <property type="term" value="P:regulation of early endosome to late endosome transport"/>
    <property type="evidence" value="ECO:0007669"/>
    <property type="project" value="InterPro"/>
</dbReference>
<dbReference type="PROSITE" id="PS50076">
    <property type="entry name" value="DNAJ_2"/>
    <property type="match status" value="1"/>
</dbReference>
<sequence>SNEEALIRRAYYQISIKYHPDKNPDGRDKFHAAALAYQFLCNRKKLGTGPNRLHIQLMLRAQSIVYSRYRKILAEQKYAGYPMLVKTIRTETEDEELFARVAASEDFSVPQPQPDSTKANDTKNDQRQRESASNAVLLVAATELAYETVATSALNAEELRREGGIQALQEAFTRCSVLLSATSSRPNDACVRVCGHIVSVLAAASQFPSCRQNIQELPQLARHVLRLLYYRNLPQLCCLSASCLAAFCIDYWLCVTSYEHGALYLLLRHVFAYDFTLEEAGVKTTETSND</sequence>
<proteinExistence type="predicted"/>
<dbReference type="SUPFAM" id="SSF46565">
    <property type="entry name" value="Chaperone J-domain"/>
    <property type="match status" value="1"/>
</dbReference>
<accession>A0A1S8WNG7</accession>
<dbReference type="GO" id="GO:0006898">
    <property type="term" value="P:receptor-mediated endocytosis"/>
    <property type="evidence" value="ECO:0007669"/>
    <property type="project" value="TreeGrafter"/>
</dbReference>
<dbReference type="AlphaFoldDB" id="A0A1S8WNG7"/>
<dbReference type="Proteomes" id="UP000243686">
    <property type="component" value="Unassembled WGS sequence"/>
</dbReference>
<dbReference type="Pfam" id="PF00226">
    <property type="entry name" value="DnaJ"/>
    <property type="match status" value="1"/>
</dbReference>
<feature type="region of interest" description="Disordered" evidence="1">
    <location>
        <begin position="107"/>
        <end position="128"/>
    </location>
</feature>
<dbReference type="PANTHER" id="PTHR36983">
    <property type="entry name" value="DNAJ HOMOLOG SUBFAMILY C MEMBER 13"/>
    <property type="match status" value="1"/>
</dbReference>
<dbReference type="GO" id="GO:0010008">
    <property type="term" value="C:endosome membrane"/>
    <property type="evidence" value="ECO:0007669"/>
    <property type="project" value="TreeGrafter"/>
</dbReference>
<evidence type="ECO:0000259" key="2">
    <source>
        <dbReference type="PROSITE" id="PS50076"/>
    </source>
</evidence>
<gene>
    <name evidence="3" type="ORF">X801_08194</name>
</gene>
<dbReference type="GO" id="GO:0007032">
    <property type="term" value="P:endosome organization"/>
    <property type="evidence" value="ECO:0007669"/>
    <property type="project" value="InterPro"/>
</dbReference>
<evidence type="ECO:0000313" key="4">
    <source>
        <dbReference type="Proteomes" id="UP000243686"/>
    </source>
</evidence>
<dbReference type="InterPro" id="IPR001623">
    <property type="entry name" value="DnaJ_domain"/>
</dbReference>
<feature type="compositionally biased region" description="Basic and acidic residues" evidence="1">
    <location>
        <begin position="118"/>
        <end position="128"/>
    </location>
</feature>
<dbReference type="CDD" id="cd06257">
    <property type="entry name" value="DnaJ"/>
    <property type="match status" value="1"/>
</dbReference>
<feature type="non-terminal residue" evidence="3">
    <location>
        <position position="290"/>
    </location>
</feature>
<feature type="non-terminal residue" evidence="3">
    <location>
        <position position="1"/>
    </location>
</feature>
<name>A0A1S8WNG7_OPIVI</name>
<dbReference type="PANTHER" id="PTHR36983:SF2">
    <property type="entry name" value="DNAJ HOMOLOG SUBFAMILY C MEMBER 13"/>
    <property type="match status" value="1"/>
</dbReference>
<keyword evidence="4" id="KW-1185">Reference proteome</keyword>
<organism evidence="3 4">
    <name type="scientific">Opisthorchis viverrini</name>
    <name type="common">Southeast Asian liver fluke</name>
    <dbReference type="NCBI Taxonomy" id="6198"/>
    <lineage>
        <taxon>Eukaryota</taxon>
        <taxon>Metazoa</taxon>
        <taxon>Spiralia</taxon>
        <taxon>Lophotrochozoa</taxon>
        <taxon>Platyhelminthes</taxon>
        <taxon>Trematoda</taxon>
        <taxon>Digenea</taxon>
        <taxon>Opisthorchiida</taxon>
        <taxon>Opisthorchiata</taxon>
        <taxon>Opisthorchiidae</taxon>
        <taxon>Opisthorchis</taxon>
    </lineage>
</organism>
<evidence type="ECO:0000256" key="1">
    <source>
        <dbReference type="SAM" id="MobiDB-lite"/>
    </source>
</evidence>
<dbReference type="Gene3D" id="1.10.287.110">
    <property type="entry name" value="DnaJ domain"/>
    <property type="match status" value="1"/>
</dbReference>
<dbReference type="InterPro" id="IPR036869">
    <property type="entry name" value="J_dom_sf"/>
</dbReference>
<protein>
    <submittedName>
        <fullName evidence="3">DnaJ domain protein</fullName>
    </submittedName>
</protein>
<reference evidence="3 4" key="1">
    <citation type="submission" date="2015-03" db="EMBL/GenBank/DDBJ databases">
        <title>Draft genome of the nematode, Opisthorchis viverrini.</title>
        <authorList>
            <person name="Mitreva M."/>
        </authorList>
    </citation>
    <scope>NUCLEOTIDE SEQUENCE [LARGE SCALE GENOMIC DNA]</scope>
    <source>
        <strain evidence="3">Khon Kaen</strain>
    </source>
</reference>